<protein>
    <submittedName>
        <fullName evidence="2">Uncharacterized protein</fullName>
    </submittedName>
</protein>
<gene>
    <name evidence="2" type="ORF">R3P38DRAFT_2769053</name>
</gene>
<name>A0AAW0CN69_9AGAR</name>
<organism evidence="2 3">
    <name type="scientific">Favolaschia claudopus</name>
    <dbReference type="NCBI Taxonomy" id="2862362"/>
    <lineage>
        <taxon>Eukaryota</taxon>
        <taxon>Fungi</taxon>
        <taxon>Dikarya</taxon>
        <taxon>Basidiomycota</taxon>
        <taxon>Agaricomycotina</taxon>
        <taxon>Agaricomycetes</taxon>
        <taxon>Agaricomycetidae</taxon>
        <taxon>Agaricales</taxon>
        <taxon>Marasmiineae</taxon>
        <taxon>Mycenaceae</taxon>
        <taxon>Favolaschia</taxon>
    </lineage>
</organism>
<reference evidence="2 3" key="1">
    <citation type="journal article" date="2024" name="J Genomics">
        <title>Draft genome sequencing and assembly of Favolaschia claudopus CIRM-BRFM 2984 isolated from oak limbs.</title>
        <authorList>
            <person name="Navarro D."/>
            <person name="Drula E."/>
            <person name="Chaduli D."/>
            <person name="Cazenave R."/>
            <person name="Ahrendt S."/>
            <person name="Wang J."/>
            <person name="Lipzen A."/>
            <person name="Daum C."/>
            <person name="Barry K."/>
            <person name="Grigoriev I.V."/>
            <person name="Favel A."/>
            <person name="Rosso M.N."/>
            <person name="Martin F."/>
        </authorList>
    </citation>
    <scope>NUCLEOTIDE SEQUENCE [LARGE SCALE GENOMIC DNA]</scope>
    <source>
        <strain evidence="2 3">CIRM-BRFM 2984</strain>
    </source>
</reference>
<proteinExistence type="predicted"/>
<comment type="caution">
    <text evidence="2">The sequence shown here is derived from an EMBL/GenBank/DDBJ whole genome shotgun (WGS) entry which is preliminary data.</text>
</comment>
<evidence type="ECO:0000313" key="3">
    <source>
        <dbReference type="Proteomes" id="UP001362999"/>
    </source>
</evidence>
<dbReference type="Proteomes" id="UP001362999">
    <property type="component" value="Unassembled WGS sequence"/>
</dbReference>
<evidence type="ECO:0000256" key="1">
    <source>
        <dbReference type="SAM" id="MobiDB-lite"/>
    </source>
</evidence>
<feature type="region of interest" description="Disordered" evidence="1">
    <location>
        <begin position="140"/>
        <end position="162"/>
    </location>
</feature>
<feature type="compositionally biased region" description="Basic and acidic residues" evidence="1">
    <location>
        <begin position="140"/>
        <end position="159"/>
    </location>
</feature>
<accession>A0AAW0CN69</accession>
<dbReference type="EMBL" id="JAWWNJ010000015">
    <property type="protein sequence ID" value="KAK7040599.1"/>
    <property type="molecule type" value="Genomic_DNA"/>
</dbReference>
<evidence type="ECO:0000313" key="2">
    <source>
        <dbReference type="EMBL" id="KAK7040599.1"/>
    </source>
</evidence>
<dbReference type="AlphaFoldDB" id="A0AAW0CN69"/>
<sequence length="242" mass="27219">MLCTRLSPRLVTAKLMDESADLVDVVVTVQTSTQSECEPVEGDVCKGVNGTWLLLNFVEAKAKINHARNIDRRILNDDRYPALESRKTGDRRGSKVCIIESNAIPIWSQLFPKPNGDGIVSLDQPPAEYSRGVFLGVSSQDKKGNAGDNSDMARSEDVAAAKPRVSQWQVKSASTNPEIMREKARRDLGGWVERWEQSRFGIIRVVQSSPFRPYFDFISTLFHFYFMSQKLEMESTLTVISK</sequence>
<keyword evidence="3" id="KW-1185">Reference proteome</keyword>